<dbReference type="AlphaFoldDB" id="A0A8H4EUY6"/>
<dbReference type="Gene3D" id="2.40.10.10">
    <property type="entry name" value="Trypsin-like serine proteases"/>
    <property type="match status" value="2"/>
</dbReference>
<reference evidence="2 3" key="1">
    <citation type="journal article" date="2019" name="Environ. Microbiol.">
        <title>At the nexus of three kingdoms: the genome of the mycorrhizal fungus Gigaspora margarita provides insights into plant, endobacterial and fungal interactions.</title>
        <authorList>
            <person name="Venice F."/>
            <person name="Ghignone S."/>
            <person name="Salvioli di Fossalunga A."/>
            <person name="Amselem J."/>
            <person name="Novero M."/>
            <person name="Xianan X."/>
            <person name="Sedzielewska Toro K."/>
            <person name="Morin E."/>
            <person name="Lipzen A."/>
            <person name="Grigoriev I.V."/>
            <person name="Henrissat B."/>
            <person name="Martin F.M."/>
            <person name="Bonfante P."/>
        </authorList>
    </citation>
    <scope>NUCLEOTIDE SEQUENCE [LARGE SCALE GENOMIC DNA]</scope>
    <source>
        <strain evidence="2 3">BEG34</strain>
    </source>
</reference>
<gene>
    <name evidence="2" type="ORF">F8M41_015006</name>
</gene>
<dbReference type="EMBL" id="WTPW01000032">
    <property type="protein sequence ID" value="KAF0556646.1"/>
    <property type="molecule type" value="Genomic_DNA"/>
</dbReference>
<dbReference type="Proteomes" id="UP000439903">
    <property type="component" value="Unassembled WGS sequence"/>
</dbReference>
<name>A0A8H4EUY6_GIGMA</name>
<keyword evidence="3" id="KW-1185">Reference proteome</keyword>
<dbReference type="OrthoDB" id="2426014at2759"/>
<evidence type="ECO:0000313" key="2">
    <source>
        <dbReference type="EMBL" id="KAF0556646.1"/>
    </source>
</evidence>
<dbReference type="SUPFAM" id="SSF50494">
    <property type="entry name" value="Trypsin-like serine proteases"/>
    <property type="match status" value="1"/>
</dbReference>
<evidence type="ECO:0000256" key="1">
    <source>
        <dbReference type="SAM" id="SignalP"/>
    </source>
</evidence>
<evidence type="ECO:0000313" key="3">
    <source>
        <dbReference type="Proteomes" id="UP000439903"/>
    </source>
</evidence>
<keyword evidence="1" id="KW-0732">Signal</keyword>
<comment type="caution">
    <text evidence="2">The sequence shown here is derived from an EMBL/GenBank/DDBJ whole genome shotgun (WGS) entry which is preliminary data.</text>
</comment>
<sequence length="425" mass="48239">MRNISFLIILSFIFTLQKYPITNAQHEALARLWNITDDQILNFLARENQLKAADTIVKQQQQYVNEHTYAGSYIRTTDNIVVFYITPNTPVETILNLPAVIPIRHLLNFDIAAQNNLSLISLRYRKGQIYEIAREHNPVLVTIFVDVVLNNIVVSLYHDYDNVNRDFINDVNQIFDNPPIVFEYKDLAENEQLNSNASAIKRRNIQIPLLAGDGFCNLDQSLTCSLGYFGMRQTATGELESVFVTSGRCYRYEIDYYLKPWGPLGIPPPNIYRIGIMDTSNARNRGYDYGILRIGGEVVLAPSIKNIDSPYHPEIQIWNRNLNPNIHLGIHLCKSGYHTRVNCGYQRSNDALFFDQIDPYKISYIINIDNNRQDVGGPVFQFLTLSTASSSYFGILTGGIGNIGLTTRIDDIIRLSGVFLVGVGQ</sequence>
<dbReference type="InterPro" id="IPR043504">
    <property type="entry name" value="Peptidase_S1_PA_chymotrypsin"/>
</dbReference>
<proteinExistence type="predicted"/>
<feature type="signal peptide" evidence="1">
    <location>
        <begin position="1"/>
        <end position="24"/>
    </location>
</feature>
<organism evidence="2 3">
    <name type="scientific">Gigaspora margarita</name>
    <dbReference type="NCBI Taxonomy" id="4874"/>
    <lineage>
        <taxon>Eukaryota</taxon>
        <taxon>Fungi</taxon>
        <taxon>Fungi incertae sedis</taxon>
        <taxon>Mucoromycota</taxon>
        <taxon>Glomeromycotina</taxon>
        <taxon>Glomeromycetes</taxon>
        <taxon>Diversisporales</taxon>
        <taxon>Gigasporaceae</taxon>
        <taxon>Gigaspora</taxon>
    </lineage>
</organism>
<feature type="chain" id="PRO_5034016293" evidence="1">
    <location>
        <begin position="25"/>
        <end position="425"/>
    </location>
</feature>
<protein>
    <submittedName>
        <fullName evidence="2">Uncharacterized protein</fullName>
    </submittedName>
</protein>
<accession>A0A8H4EUY6</accession>
<dbReference type="InterPro" id="IPR009003">
    <property type="entry name" value="Peptidase_S1_PA"/>
</dbReference>